<gene>
    <name evidence="2" type="ORF">ANN_22712</name>
</gene>
<sequence>MREHNTDGDISLKKLQELVHEEIGNVSPCDWTLFCQEVKRTEDNYWEKHGIIEDVRDSFVINLGKGDSGEWERSKDSEGEDDAGSDNSDEYT</sequence>
<keyword evidence="3" id="KW-1185">Reference proteome</keyword>
<name>A0ABQ8S8X4_PERAM</name>
<feature type="compositionally biased region" description="Acidic residues" evidence="1">
    <location>
        <begin position="78"/>
        <end position="92"/>
    </location>
</feature>
<proteinExistence type="predicted"/>
<evidence type="ECO:0000313" key="3">
    <source>
        <dbReference type="Proteomes" id="UP001148838"/>
    </source>
</evidence>
<evidence type="ECO:0000313" key="2">
    <source>
        <dbReference type="EMBL" id="KAJ4430496.1"/>
    </source>
</evidence>
<protein>
    <submittedName>
        <fullName evidence="2">Uncharacterized protein</fullName>
    </submittedName>
</protein>
<comment type="caution">
    <text evidence="2">The sequence shown here is derived from an EMBL/GenBank/DDBJ whole genome shotgun (WGS) entry which is preliminary data.</text>
</comment>
<evidence type="ECO:0000256" key="1">
    <source>
        <dbReference type="SAM" id="MobiDB-lite"/>
    </source>
</evidence>
<dbReference type="Proteomes" id="UP001148838">
    <property type="component" value="Unassembled WGS sequence"/>
</dbReference>
<feature type="region of interest" description="Disordered" evidence="1">
    <location>
        <begin position="65"/>
        <end position="92"/>
    </location>
</feature>
<reference evidence="2 3" key="1">
    <citation type="journal article" date="2022" name="Allergy">
        <title>Genome assembly and annotation of Periplaneta americana reveal a comprehensive cockroach allergen profile.</title>
        <authorList>
            <person name="Wang L."/>
            <person name="Xiong Q."/>
            <person name="Saelim N."/>
            <person name="Wang L."/>
            <person name="Nong W."/>
            <person name="Wan A.T."/>
            <person name="Shi M."/>
            <person name="Liu X."/>
            <person name="Cao Q."/>
            <person name="Hui J.H.L."/>
            <person name="Sookrung N."/>
            <person name="Leung T.F."/>
            <person name="Tungtrongchitr A."/>
            <person name="Tsui S.K.W."/>
        </authorList>
    </citation>
    <scope>NUCLEOTIDE SEQUENCE [LARGE SCALE GENOMIC DNA]</scope>
    <source>
        <strain evidence="2">PWHHKU_190912</strain>
    </source>
</reference>
<accession>A0ABQ8S8X4</accession>
<dbReference type="EMBL" id="JAJSOF020000033">
    <property type="protein sequence ID" value="KAJ4430496.1"/>
    <property type="molecule type" value="Genomic_DNA"/>
</dbReference>
<feature type="compositionally biased region" description="Basic and acidic residues" evidence="1">
    <location>
        <begin position="67"/>
        <end position="77"/>
    </location>
</feature>
<organism evidence="2 3">
    <name type="scientific">Periplaneta americana</name>
    <name type="common">American cockroach</name>
    <name type="synonym">Blatta americana</name>
    <dbReference type="NCBI Taxonomy" id="6978"/>
    <lineage>
        <taxon>Eukaryota</taxon>
        <taxon>Metazoa</taxon>
        <taxon>Ecdysozoa</taxon>
        <taxon>Arthropoda</taxon>
        <taxon>Hexapoda</taxon>
        <taxon>Insecta</taxon>
        <taxon>Pterygota</taxon>
        <taxon>Neoptera</taxon>
        <taxon>Polyneoptera</taxon>
        <taxon>Dictyoptera</taxon>
        <taxon>Blattodea</taxon>
        <taxon>Blattoidea</taxon>
        <taxon>Blattidae</taxon>
        <taxon>Blattinae</taxon>
        <taxon>Periplaneta</taxon>
    </lineage>
</organism>